<sequence length="121" mass="13800">MHGTIKAPRCPSSVFRFCLPSLSAHLHSREICRRFLSSRSPKRVPEKGWRHDDSSPDERLSFGDFQGVMMQRCPYVQRDILAFLPLRLGFVVSCPSVRASFEDVNISTICSRPSNLFHSSM</sequence>
<keyword evidence="2" id="KW-1185">Reference proteome</keyword>
<protein>
    <submittedName>
        <fullName evidence="1">Uncharacterized protein</fullName>
    </submittedName>
</protein>
<gene>
    <name evidence="1" type="ORF">CDAR_512321</name>
</gene>
<dbReference type="EMBL" id="BPLQ01014668">
    <property type="protein sequence ID" value="GIY81795.1"/>
    <property type="molecule type" value="Genomic_DNA"/>
</dbReference>
<name>A0AAV4WK71_9ARAC</name>
<reference evidence="1 2" key="1">
    <citation type="submission" date="2021-06" db="EMBL/GenBank/DDBJ databases">
        <title>Caerostris darwini draft genome.</title>
        <authorList>
            <person name="Kono N."/>
            <person name="Arakawa K."/>
        </authorList>
    </citation>
    <scope>NUCLEOTIDE SEQUENCE [LARGE SCALE GENOMIC DNA]</scope>
</reference>
<evidence type="ECO:0000313" key="1">
    <source>
        <dbReference type="EMBL" id="GIY81795.1"/>
    </source>
</evidence>
<evidence type="ECO:0000313" key="2">
    <source>
        <dbReference type="Proteomes" id="UP001054837"/>
    </source>
</evidence>
<comment type="caution">
    <text evidence="1">The sequence shown here is derived from an EMBL/GenBank/DDBJ whole genome shotgun (WGS) entry which is preliminary data.</text>
</comment>
<dbReference type="Proteomes" id="UP001054837">
    <property type="component" value="Unassembled WGS sequence"/>
</dbReference>
<proteinExistence type="predicted"/>
<accession>A0AAV4WK71</accession>
<dbReference type="AlphaFoldDB" id="A0AAV4WK71"/>
<organism evidence="1 2">
    <name type="scientific">Caerostris darwini</name>
    <dbReference type="NCBI Taxonomy" id="1538125"/>
    <lineage>
        <taxon>Eukaryota</taxon>
        <taxon>Metazoa</taxon>
        <taxon>Ecdysozoa</taxon>
        <taxon>Arthropoda</taxon>
        <taxon>Chelicerata</taxon>
        <taxon>Arachnida</taxon>
        <taxon>Araneae</taxon>
        <taxon>Araneomorphae</taxon>
        <taxon>Entelegynae</taxon>
        <taxon>Araneoidea</taxon>
        <taxon>Araneidae</taxon>
        <taxon>Caerostris</taxon>
    </lineage>
</organism>